<evidence type="ECO:0000313" key="1">
    <source>
        <dbReference type="EMBL" id="VDD91535.1"/>
    </source>
</evidence>
<evidence type="ECO:0000313" key="2">
    <source>
        <dbReference type="Proteomes" id="UP000274131"/>
    </source>
</evidence>
<protein>
    <submittedName>
        <fullName evidence="3">Dynein light chain</fullName>
    </submittedName>
</protein>
<reference evidence="1 2" key="2">
    <citation type="submission" date="2018-10" db="EMBL/GenBank/DDBJ databases">
        <authorList>
            <consortium name="Pathogen Informatics"/>
        </authorList>
    </citation>
    <scope>NUCLEOTIDE SEQUENCE [LARGE SCALE GENOMIC DNA]</scope>
</reference>
<proteinExistence type="predicted"/>
<dbReference type="WBParaSite" id="EVEC_0000673801-mRNA-1">
    <property type="protein sequence ID" value="EVEC_0000673801-mRNA-1"/>
    <property type="gene ID" value="EVEC_0000673801"/>
</dbReference>
<evidence type="ECO:0000313" key="3">
    <source>
        <dbReference type="WBParaSite" id="EVEC_0000673801-mRNA-1"/>
    </source>
</evidence>
<dbReference type="Proteomes" id="UP000274131">
    <property type="component" value="Unassembled WGS sequence"/>
</dbReference>
<dbReference type="AlphaFoldDB" id="A0A0N4V8M6"/>
<sequence length="96" mass="11283">MINEAGGEEEMDITDLPIRLQEYIRGIKDAADRQSNDVIRNVSFALDRRKTTMALMWAREEVLVKSEQEFRRIFQTFTDRFLSTSSCLIEFCDELK</sequence>
<gene>
    <name evidence="1" type="ORF">EVEC_LOCUS6286</name>
</gene>
<dbReference type="EMBL" id="UXUI01008455">
    <property type="protein sequence ID" value="VDD91535.1"/>
    <property type="molecule type" value="Genomic_DNA"/>
</dbReference>
<organism evidence="3">
    <name type="scientific">Enterobius vermicularis</name>
    <name type="common">Human pinworm</name>
    <dbReference type="NCBI Taxonomy" id="51028"/>
    <lineage>
        <taxon>Eukaryota</taxon>
        <taxon>Metazoa</taxon>
        <taxon>Ecdysozoa</taxon>
        <taxon>Nematoda</taxon>
        <taxon>Chromadorea</taxon>
        <taxon>Rhabditida</taxon>
        <taxon>Spirurina</taxon>
        <taxon>Oxyuridomorpha</taxon>
        <taxon>Oxyuroidea</taxon>
        <taxon>Oxyuridae</taxon>
        <taxon>Enterobius</taxon>
    </lineage>
</organism>
<keyword evidence="2" id="KW-1185">Reference proteome</keyword>
<name>A0A0N4V8M6_ENTVE</name>
<reference evidence="3" key="1">
    <citation type="submission" date="2017-02" db="UniProtKB">
        <authorList>
            <consortium name="WormBaseParasite"/>
        </authorList>
    </citation>
    <scope>IDENTIFICATION</scope>
</reference>
<accession>A0A0N4V8M6</accession>